<dbReference type="Pfam" id="PF04727">
    <property type="entry name" value="ELMO_CED12"/>
    <property type="match status" value="1"/>
</dbReference>
<dbReference type="PROSITE" id="PS51335">
    <property type="entry name" value="ELMO"/>
    <property type="match status" value="1"/>
</dbReference>
<dbReference type="EMBL" id="BNJQ01000003">
    <property type="protein sequence ID" value="GHP02503.1"/>
    <property type="molecule type" value="Genomic_DNA"/>
</dbReference>
<dbReference type="AlphaFoldDB" id="A0A830H846"/>
<evidence type="ECO:0000313" key="3">
    <source>
        <dbReference type="EMBL" id="GHP02503.1"/>
    </source>
</evidence>
<organism evidence="3 4">
    <name type="scientific">Pycnococcus provasolii</name>
    <dbReference type="NCBI Taxonomy" id="41880"/>
    <lineage>
        <taxon>Eukaryota</taxon>
        <taxon>Viridiplantae</taxon>
        <taxon>Chlorophyta</taxon>
        <taxon>Pseudoscourfieldiophyceae</taxon>
        <taxon>Pseudoscourfieldiales</taxon>
        <taxon>Pycnococcaceae</taxon>
        <taxon>Pycnococcus</taxon>
    </lineage>
</organism>
<proteinExistence type="predicted"/>
<dbReference type="PANTHER" id="PTHR12771">
    <property type="entry name" value="ENGULFMENT AND CELL MOTILITY"/>
    <property type="match status" value="1"/>
</dbReference>
<reference evidence="3" key="1">
    <citation type="submission" date="2020-10" db="EMBL/GenBank/DDBJ databases">
        <title>Unveiling of a novel bifunctional photoreceptor, Dualchrome1, isolated from a cosmopolitan green alga.</title>
        <authorList>
            <person name="Suzuki S."/>
            <person name="Kawachi M."/>
        </authorList>
    </citation>
    <scope>NUCLEOTIDE SEQUENCE</scope>
    <source>
        <strain evidence="3">NIES 2893</strain>
    </source>
</reference>
<feature type="compositionally biased region" description="Polar residues" evidence="1">
    <location>
        <begin position="1"/>
        <end position="11"/>
    </location>
</feature>
<sequence>MTSFASLSNSPARLPSAVPSPPQEREGRHDDDANDEDGVVSRGGGLTEGGLRRRGQKDDRTTTLLSEDESDVNDDVSFTTARDIDYTPATTPARRAGDEERAGDGWSSLSPASPPAGRTVDAYGGGKGWFASIVSSIVHLWNCLTRTEVVLELSSAQRARLEALRERSVTPYDPDNDDHCSLLRELWSLSFPEEELVALKHAQWKKLGYQGEDPTTDFRGAGLLALQQLLHFARHESQTFQRLLLKKEGKRAEWEYPFAAAGVNITMTLLEISNVSKSNVGTQPSRAKKEAVTAVSVAVGSLLVEEGDEFADDLYVVIFEVLERTWLRRGASYMEFNSVLKETKEEVVEALSDMSHNSVNALRHRLRLNPSERQRGYVPPQLEEMQSHRD</sequence>
<dbReference type="Proteomes" id="UP000660262">
    <property type="component" value="Unassembled WGS sequence"/>
</dbReference>
<evidence type="ECO:0000313" key="4">
    <source>
        <dbReference type="Proteomes" id="UP000660262"/>
    </source>
</evidence>
<feature type="region of interest" description="Disordered" evidence="1">
    <location>
        <begin position="1"/>
        <end position="119"/>
    </location>
</feature>
<evidence type="ECO:0000256" key="1">
    <source>
        <dbReference type="SAM" id="MobiDB-lite"/>
    </source>
</evidence>
<dbReference type="InterPro" id="IPR006816">
    <property type="entry name" value="ELMO_dom"/>
</dbReference>
<dbReference type="PANTHER" id="PTHR12771:SF56">
    <property type="entry name" value="CED-12"/>
    <property type="match status" value="1"/>
</dbReference>
<dbReference type="InterPro" id="IPR050868">
    <property type="entry name" value="ELMO_domain-containing"/>
</dbReference>
<gene>
    <name evidence="3" type="ORF">PPROV_000126000</name>
</gene>
<protein>
    <recommendedName>
        <fullName evidence="2">ELMO domain-containing protein</fullName>
    </recommendedName>
</protein>
<dbReference type="OrthoDB" id="67155at2759"/>
<name>A0A830H846_9CHLO</name>
<feature type="domain" description="ELMO" evidence="2">
    <location>
        <begin position="178"/>
        <end position="351"/>
    </location>
</feature>
<keyword evidence="4" id="KW-1185">Reference proteome</keyword>
<evidence type="ECO:0000259" key="2">
    <source>
        <dbReference type="PROSITE" id="PS51335"/>
    </source>
</evidence>
<accession>A0A830H846</accession>
<comment type="caution">
    <text evidence="3">The sequence shown here is derived from an EMBL/GenBank/DDBJ whole genome shotgun (WGS) entry which is preliminary data.</text>
</comment>